<name>A0A0S8J9B7_UNCT6</name>
<dbReference type="InterPro" id="IPR052025">
    <property type="entry name" value="Xyloglucanase_GH74"/>
</dbReference>
<reference evidence="1 2" key="1">
    <citation type="journal article" date="2015" name="Microbiome">
        <title>Genomic resolution of linkages in carbon, nitrogen, and sulfur cycling among widespread estuary sediment bacteria.</title>
        <authorList>
            <person name="Baker B.J."/>
            <person name="Lazar C.S."/>
            <person name="Teske A.P."/>
            <person name="Dick G.J."/>
        </authorList>
    </citation>
    <scope>NUCLEOTIDE SEQUENCE [LARGE SCALE GENOMIC DNA]</scope>
    <source>
        <strain evidence="1">SM1_40</strain>
    </source>
</reference>
<accession>A0A0S8J9B7</accession>
<feature type="non-terminal residue" evidence="1">
    <location>
        <position position="1"/>
    </location>
</feature>
<evidence type="ECO:0000313" key="2">
    <source>
        <dbReference type="Proteomes" id="UP000051035"/>
    </source>
</evidence>
<dbReference type="Proteomes" id="UP000051035">
    <property type="component" value="Unassembled WGS sequence"/>
</dbReference>
<sequence length="804" mass="86709">PQGPTGPSYVYALAPDPFDIDIAFAGTFEFMTWFAGGFFRTTDRGTTWQYRGEDISLGPVTGIVCDPDSFGLAYASRLIDIWVHGPQPNEAVWKTTDRGETWLPTGVSNEIVSGYAIAIDPLDRRRLYAGTDCGLYRSEDRGASWEHVAFDRPILEIAVSPGDNAIIFVSAPEYGEDEQGTGLRIPEFRTQKVEVTQDPPSRDDLRIVPLPVGPPYSSSATSLVETSRGVARDDFCTSLYMSAPPDPLSCRSIIRRSYGARSRASATYRTTNGGVSWEELPDLAGMSVRALAIDPIVPATVYAGATPDGMRDPHLFRSTDTGGSWDPLYVEPVTPWGVVTLTMDLALAPDDHETIYFGNTLGLHLSTDAGETWRTSGVPQSAPCVGVSPHTPELLLSGTTSTMFAGALATGWLFRSTNGGEDWVREDESPFRALTSFGFDPGDPLIIYAGSGMGGIDKSTDAGATWVDITMPGLEQGSVLSIAVNPENPQEIITGTGLLPVFPTPSPGIIKTTNGGAEWVRIWESEYPVMSVAYDPADPETAYAGIQARWDTLGPVAGGGVYRTTNGGSDWNLVGLSLRTVNSLATDISSSLTLYAATSDSGVYKSTDAGEHWSRTGLEALDVRAVAIEPLMPERVYASTSDEGLWMTGDGGLEWWPLKRGRCPPHITGVSFDVTVPERLHASTPVGVFVHEPSPVKVITSPDGTSIPQGGELGYELEVRNPSEDQHTFDIDAWVEIPGGSVHGPVIARRRLTFPAGVTATRHIIHTVPPQAPLGEYTYAVRIGSLPDEVWDEAFFRFTVVPLR</sequence>
<organism evidence="1 2">
    <name type="scientific">candidate division TA06 bacterium SM1_40</name>
    <dbReference type="NCBI Taxonomy" id="1703773"/>
    <lineage>
        <taxon>Bacteria</taxon>
        <taxon>Bacteria division TA06</taxon>
    </lineage>
</organism>
<dbReference type="AlphaFoldDB" id="A0A0S8J9B7"/>
<evidence type="ECO:0008006" key="3">
    <source>
        <dbReference type="Google" id="ProtNLM"/>
    </source>
</evidence>
<protein>
    <recommendedName>
        <fullName evidence="3">Sortilin N-terminal domain-containing protein</fullName>
    </recommendedName>
</protein>
<proteinExistence type="predicted"/>
<dbReference type="InterPro" id="IPR015943">
    <property type="entry name" value="WD40/YVTN_repeat-like_dom_sf"/>
</dbReference>
<dbReference type="GO" id="GO:0010411">
    <property type="term" value="P:xyloglucan metabolic process"/>
    <property type="evidence" value="ECO:0007669"/>
    <property type="project" value="TreeGrafter"/>
</dbReference>
<dbReference type="PANTHER" id="PTHR43739:SF5">
    <property type="entry name" value="EXO-ALPHA-SIALIDASE"/>
    <property type="match status" value="1"/>
</dbReference>
<dbReference type="SUPFAM" id="SSF110296">
    <property type="entry name" value="Oligoxyloglucan reducing end-specific cellobiohydrolase"/>
    <property type="match status" value="3"/>
</dbReference>
<gene>
    <name evidence="1" type="ORF">AMJ71_09940</name>
</gene>
<dbReference type="EMBL" id="LJVA01000151">
    <property type="protein sequence ID" value="KPL06351.1"/>
    <property type="molecule type" value="Genomic_DNA"/>
</dbReference>
<evidence type="ECO:0000313" key="1">
    <source>
        <dbReference type="EMBL" id="KPL06351.1"/>
    </source>
</evidence>
<comment type="caution">
    <text evidence="1">The sequence shown here is derived from an EMBL/GenBank/DDBJ whole genome shotgun (WGS) entry which is preliminary data.</text>
</comment>
<dbReference type="Gene3D" id="2.130.10.10">
    <property type="entry name" value="YVTN repeat-like/Quinoprotein amine dehydrogenase"/>
    <property type="match status" value="5"/>
</dbReference>
<dbReference type="PANTHER" id="PTHR43739">
    <property type="entry name" value="XYLOGLUCANASE (EUROFUNG)"/>
    <property type="match status" value="1"/>
</dbReference>